<comment type="caution">
    <text evidence="4">The sequence shown here is derived from an EMBL/GenBank/DDBJ whole genome shotgun (WGS) entry which is preliminary data.</text>
</comment>
<dbReference type="PANTHER" id="PTHR45831:SF2">
    <property type="entry name" value="LD24721P"/>
    <property type="match status" value="1"/>
</dbReference>
<evidence type="ECO:0000313" key="4">
    <source>
        <dbReference type="EMBL" id="TBU01938.1"/>
    </source>
</evidence>
<organism evidence="4 5">
    <name type="scientific">Hamiltosporidium tvaerminnensis</name>
    <dbReference type="NCBI Taxonomy" id="1176355"/>
    <lineage>
        <taxon>Eukaryota</taxon>
        <taxon>Fungi</taxon>
        <taxon>Fungi incertae sedis</taxon>
        <taxon>Microsporidia</taxon>
        <taxon>Dubosqiidae</taxon>
        <taxon>Hamiltosporidium</taxon>
    </lineage>
</organism>
<protein>
    <submittedName>
        <fullName evidence="4">Uncharacterized protein</fullName>
    </submittedName>
</protein>
<dbReference type="InterPro" id="IPR011990">
    <property type="entry name" value="TPR-like_helical_dom_sf"/>
</dbReference>
<accession>A0A4Q9L3B6</accession>
<dbReference type="SMART" id="SM00028">
    <property type="entry name" value="TPR"/>
    <property type="match status" value="3"/>
</dbReference>
<proteinExistence type="predicted"/>
<feature type="repeat" description="TPR" evidence="3">
    <location>
        <begin position="50"/>
        <end position="83"/>
    </location>
</feature>
<dbReference type="Gene3D" id="1.25.40.10">
    <property type="entry name" value="Tetratricopeptide repeat domain"/>
    <property type="match status" value="1"/>
</dbReference>
<dbReference type="Pfam" id="PF13181">
    <property type="entry name" value="TPR_8"/>
    <property type="match status" value="1"/>
</dbReference>
<dbReference type="Proteomes" id="UP000292362">
    <property type="component" value="Unassembled WGS sequence"/>
</dbReference>
<keyword evidence="1" id="KW-0677">Repeat</keyword>
<reference evidence="4 5" key="1">
    <citation type="submission" date="2017-12" db="EMBL/GenBank/DDBJ databases">
        <authorList>
            <person name="Pombert J.-F."/>
            <person name="Haag K.L."/>
            <person name="Ebert D."/>
        </authorList>
    </citation>
    <scope>NUCLEOTIDE SEQUENCE [LARGE SCALE GENOMIC DNA]</scope>
    <source>
        <strain evidence="4">FI-OER-3-3</strain>
    </source>
</reference>
<name>A0A4Q9L3B6_9MICR</name>
<evidence type="ECO:0000256" key="1">
    <source>
        <dbReference type="ARBA" id="ARBA00022737"/>
    </source>
</evidence>
<feature type="repeat" description="TPR" evidence="3">
    <location>
        <begin position="118"/>
        <end position="150"/>
    </location>
</feature>
<dbReference type="InterPro" id="IPR047150">
    <property type="entry name" value="SGT"/>
</dbReference>
<dbReference type="SUPFAM" id="SSF48452">
    <property type="entry name" value="TPR-like"/>
    <property type="match status" value="1"/>
</dbReference>
<dbReference type="InterPro" id="IPR019734">
    <property type="entry name" value="TPR_rpt"/>
</dbReference>
<dbReference type="GO" id="GO:0016020">
    <property type="term" value="C:membrane"/>
    <property type="evidence" value="ECO:0007669"/>
    <property type="project" value="TreeGrafter"/>
</dbReference>
<dbReference type="GO" id="GO:0006620">
    <property type="term" value="P:post-translational protein targeting to endoplasmic reticulum membrane"/>
    <property type="evidence" value="ECO:0007669"/>
    <property type="project" value="TreeGrafter"/>
</dbReference>
<dbReference type="VEuPathDB" id="MicrosporidiaDB:CWI37_0594p0010"/>
<gene>
    <name evidence="4" type="ORF">CWI37_0594p0010</name>
</gene>
<dbReference type="GO" id="GO:0072380">
    <property type="term" value="C:TRC complex"/>
    <property type="evidence" value="ECO:0007669"/>
    <property type="project" value="TreeGrafter"/>
</dbReference>
<evidence type="ECO:0000256" key="3">
    <source>
        <dbReference type="PROSITE-ProRule" id="PRU00339"/>
    </source>
</evidence>
<keyword evidence="2 3" id="KW-0802">TPR repeat</keyword>
<dbReference type="AlphaFoldDB" id="A0A4Q9L3B6"/>
<dbReference type="EMBL" id="PITJ01000594">
    <property type="protein sequence ID" value="TBU01938.1"/>
    <property type="molecule type" value="Genomic_DNA"/>
</dbReference>
<sequence>MLSFEDITNFIKYNQEYFEQNEIQEIEKFLINAKTRKEEIRKENPNKEKANEYKEIGNKEFKNGNYEESIRYYTLGIEENPLNEIIFSNRAASYAKLSKNEEGIEDCHRALNINPSFYKAYIRLGSFYFDTDKNKAIEFYQKALEFDPENEICKSQINLLSSPKEESPNDFNINNSYFTEMLKNPEFKRVYDELKGKSPDELSDILKNLKTN</sequence>
<dbReference type="PROSITE" id="PS50005">
    <property type="entry name" value="TPR"/>
    <property type="match status" value="2"/>
</dbReference>
<dbReference type="GO" id="GO:0060090">
    <property type="term" value="F:molecular adaptor activity"/>
    <property type="evidence" value="ECO:0007669"/>
    <property type="project" value="TreeGrafter"/>
</dbReference>
<evidence type="ECO:0000313" key="5">
    <source>
        <dbReference type="Proteomes" id="UP000292362"/>
    </source>
</evidence>
<dbReference type="PANTHER" id="PTHR45831">
    <property type="entry name" value="LD24721P"/>
    <property type="match status" value="1"/>
</dbReference>
<evidence type="ECO:0000256" key="2">
    <source>
        <dbReference type="ARBA" id="ARBA00022803"/>
    </source>
</evidence>